<dbReference type="Proteomes" id="UP001164693">
    <property type="component" value="Chromosome"/>
</dbReference>
<name>A0ABY7JRQ8_9ACTN</name>
<gene>
    <name evidence="1" type="ORF">M6B22_11805</name>
</gene>
<keyword evidence="2" id="KW-1185">Reference proteome</keyword>
<evidence type="ECO:0000313" key="1">
    <source>
        <dbReference type="EMBL" id="WAX55241.1"/>
    </source>
</evidence>
<reference evidence="1" key="1">
    <citation type="submission" date="2022-05" db="EMBL/GenBank/DDBJ databases">
        <title>Jatrophihabitans sp. SB3-54 whole genome sequence.</title>
        <authorList>
            <person name="Suh M.K."/>
            <person name="Eom M.K."/>
            <person name="Kim J.S."/>
            <person name="Kim H.S."/>
            <person name="Do H.E."/>
            <person name="Shin Y.K."/>
            <person name="Lee J.-S."/>
        </authorList>
    </citation>
    <scope>NUCLEOTIDE SEQUENCE</scope>
    <source>
        <strain evidence="1">SB3-54</strain>
    </source>
</reference>
<proteinExistence type="predicted"/>
<dbReference type="EMBL" id="CP097463">
    <property type="protein sequence ID" value="WAX55241.1"/>
    <property type="molecule type" value="Genomic_DNA"/>
</dbReference>
<dbReference type="RefSeq" id="WP_269441744.1">
    <property type="nucleotide sequence ID" value="NZ_CP097463.1"/>
</dbReference>
<protein>
    <submittedName>
        <fullName evidence="1">Type VII secretion target</fullName>
    </submittedName>
</protein>
<evidence type="ECO:0000313" key="2">
    <source>
        <dbReference type="Proteomes" id="UP001164693"/>
    </source>
</evidence>
<sequence length="100" mass="10759">MATVDTDALRAVAGRFETEVAAHLAKATSALGQARSIEYSNFTNVHIPLAIVYVEAWNFENRDLDRKAQNAGEFAARLNKTAADWDAAEHKSTIKPGGGG</sequence>
<organism evidence="1 2">
    <name type="scientific">Jatrophihabitans cynanchi</name>
    <dbReference type="NCBI Taxonomy" id="2944128"/>
    <lineage>
        <taxon>Bacteria</taxon>
        <taxon>Bacillati</taxon>
        <taxon>Actinomycetota</taxon>
        <taxon>Actinomycetes</taxon>
        <taxon>Jatrophihabitantales</taxon>
        <taxon>Jatrophihabitantaceae</taxon>
        <taxon>Jatrophihabitans</taxon>
    </lineage>
</organism>
<accession>A0ABY7JRQ8</accession>